<evidence type="ECO:0000313" key="1">
    <source>
        <dbReference type="EMBL" id="CAK5046594.1"/>
    </source>
</evidence>
<dbReference type="EMBL" id="CAVMJV010000012">
    <property type="protein sequence ID" value="CAK5046594.1"/>
    <property type="molecule type" value="Genomic_DNA"/>
</dbReference>
<reference evidence="1" key="1">
    <citation type="submission" date="2023-11" db="EMBL/GenBank/DDBJ databases">
        <authorList>
            <person name="Poullet M."/>
        </authorList>
    </citation>
    <scope>NUCLEOTIDE SEQUENCE</scope>
    <source>
        <strain evidence="1">E1834</strain>
    </source>
</reference>
<organism evidence="1 2">
    <name type="scientific">Meloidogyne enterolobii</name>
    <name type="common">Root-knot nematode worm</name>
    <name type="synonym">Meloidogyne mayaguensis</name>
    <dbReference type="NCBI Taxonomy" id="390850"/>
    <lineage>
        <taxon>Eukaryota</taxon>
        <taxon>Metazoa</taxon>
        <taxon>Ecdysozoa</taxon>
        <taxon>Nematoda</taxon>
        <taxon>Chromadorea</taxon>
        <taxon>Rhabditida</taxon>
        <taxon>Tylenchina</taxon>
        <taxon>Tylenchomorpha</taxon>
        <taxon>Tylenchoidea</taxon>
        <taxon>Meloidogynidae</taxon>
        <taxon>Meloidogyninae</taxon>
        <taxon>Meloidogyne</taxon>
    </lineage>
</organism>
<name>A0ACB0YH64_MELEN</name>
<evidence type="ECO:0000313" key="2">
    <source>
        <dbReference type="Proteomes" id="UP001497535"/>
    </source>
</evidence>
<gene>
    <name evidence="1" type="ORF">MENTE1834_LOCUS12127</name>
</gene>
<keyword evidence="2" id="KW-1185">Reference proteome</keyword>
<dbReference type="Proteomes" id="UP001497535">
    <property type="component" value="Unassembled WGS sequence"/>
</dbReference>
<protein>
    <submittedName>
        <fullName evidence="1">Uncharacterized protein</fullName>
    </submittedName>
</protein>
<proteinExistence type="predicted"/>
<comment type="caution">
    <text evidence="1">The sequence shown here is derived from an EMBL/GenBank/DDBJ whole genome shotgun (WGS) entry which is preliminary data.</text>
</comment>
<accession>A0ACB0YH64</accession>
<sequence length="101" mass="11353">MCTWMLRNGYQKVPPTVDMQMLDPILTDVPAQNISLTVQSNRSGGPSTSTSSNATTISRPTSWKRSLFNQFSLRQFRKTSKQRNQNNQKQLNSAGNRSTST</sequence>